<evidence type="ECO:0000259" key="1">
    <source>
        <dbReference type="PROSITE" id="PS50263"/>
    </source>
</evidence>
<evidence type="ECO:0000313" key="3">
    <source>
        <dbReference type="Proteomes" id="UP000504636"/>
    </source>
</evidence>
<evidence type="ECO:0000313" key="4">
    <source>
        <dbReference type="RefSeq" id="XP_033577975.1"/>
    </source>
</evidence>
<organism evidence="2">
    <name type="scientific">Mytilinidion resinicola</name>
    <dbReference type="NCBI Taxonomy" id="574789"/>
    <lineage>
        <taxon>Eukaryota</taxon>
        <taxon>Fungi</taxon>
        <taxon>Dikarya</taxon>
        <taxon>Ascomycota</taxon>
        <taxon>Pezizomycotina</taxon>
        <taxon>Dothideomycetes</taxon>
        <taxon>Pleosporomycetidae</taxon>
        <taxon>Mytilinidiales</taxon>
        <taxon>Mytilinidiaceae</taxon>
        <taxon>Mytilinidion</taxon>
    </lineage>
</organism>
<reference evidence="2 4" key="1">
    <citation type="journal article" date="2020" name="Stud. Mycol.">
        <title>101 Dothideomycetes genomes: a test case for predicting lifestyles and emergence of pathogens.</title>
        <authorList>
            <person name="Haridas S."/>
            <person name="Albert R."/>
            <person name="Binder M."/>
            <person name="Bloem J."/>
            <person name="Labutti K."/>
            <person name="Salamov A."/>
            <person name="Andreopoulos B."/>
            <person name="Baker S."/>
            <person name="Barry K."/>
            <person name="Bills G."/>
            <person name="Bluhm B."/>
            <person name="Cannon C."/>
            <person name="Castanera R."/>
            <person name="Culley D."/>
            <person name="Daum C."/>
            <person name="Ezra D."/>
            <person name="Gonzalez J."/>
            <person name="Henrissat B."/>
            <person name="Kuo A."/>
            <person name="Liang C."/>
            <person name="Lipzen A."/>
            <person name="Lutzoni F."/>
            <person name="Magnuson J."/>
            <person name="Mondo S."/>
            <person name="Nolan M."/>
            <person name="Ohm R."/>
            <person name="Pangilinan J."/>
            <person name="Park H.-J."/>
            <person name="Ramirez L."/>
            <person name="Alfaro M."/>
            <person name="Sun H."/>
            <person name="Tritt A."/>
            <person name="Yoshinaga Y."/>
            <person name="Zwiers L.-H."/>
            <person name="Turgeon B."/>
            <person name="Goodwin S."/>
            <person name="Spatafora J."/>
            <person name="Crous P."/>
            <person name="Grigoriev I."/>
        </authorList>
    </citation>
    <scope>NUCLEOTIDE SEQUENCE</scope>
    <source>
        <strain evidence="2 4">CBS 304.34</strain>
    </source>
</reference>
<accession>A0A6A6YQH0</accession>
<reference evidence="4" key="3">
    <citation type="submission" date="2025-04" db="UniProtKB">
        <authorList>
            <consortium name="RefSeq"/>
        </authorList>
    </citation>
    <scope>IDENTIFICATION</scope>
    <source>
        <strain evidence="4">CBS 304.34</strain>
    </source>
</reference>
<dbReference type="EMBL" id="MU003699">
    <property type="protein sequence ID" value="KAF2811011.1"/>
    <property type="molecule type" value="Genomic_DNA"/>
</dbReference>
<dbReference type="Proteomes" id="UP000504636">
    <property type="component" value="Unplaced"/>
</dbReference>
<dbReference type="PROSITE" id="PS50263">
    <property type="entry name" value="CN_HYDROLASE"/>
    <property type="match status" value="1"/>
</dbReference>
<reference evidence="4" key="2">
    <citation type="submission" date="2020-04" db="EMBL/GenBank/DDBJ databases">
        <authorList>
            <consortium name="NCBI Genome Project"/>
        </authorList>
    </citation>
    <scope>NUCLEOTIDE SEQUENCE</scope>
    <source>
        <strain evidence="4">CBS 304.34</strain>
    </source>
</reference>
<dbReference type="GeneID" id="54465215"/>
<dbReference type="InterPro" id="IPR003010">
    <property type="entry name" value="C-N_Hydrolase"/>
</dbReference>
<proteinExistence type="predicted"/>
<keyword evidence="3" id="KW-1185">Reference proteome</keyword>
<dbReference type="InterPro" id="IPR036526">
    <property type="entry name" value="C-N_Hydrolase_sf"/>
</dbReference>
<sequence>MKIACLQFSAELGLVEKNMRRADEILSHTNIPSNLDWLILPECAFTGYNFPSLDHIRPYLEPTAAGPTAQWAIRTAQRLHCHVTVGYPERSSEPFSSPSPRPHEFRNYNATLTVSPSGTVLLNYRKTFLYYTDETWSLPGSAFYSGSLGNLGGVTHGICMDINPHKFLAPFTAYEFSNAALAARSPLICVSMAWISALEPDELDAEGTAREPDFATLSYWVQRFVPVVDRCKESGAAVTIVLANRCGRERETGYAGSSCVLRVDGEGVKMYEALGRAEERCLVVDTNMRPKFQLATNI</sequence>
<dbReference type="PANTHER" id="PTHR11750">
    <property type="entry name" value="PROTEIN N-TERMINAL AMIDASE"/>
    <property type="match status" value="1"/>
</dbReference>
<dbReference type="AlphaFoldDB" id="A0A6A6YQH0"/>
<dbReference type="GO" id="GO:0008418">
    <property type="term" value="F:protein-N-terminal asparagine amidohydrolase activity"/>
    <property type="evidence" value="ECO:0007669"/>
    <property type="project" value="InterPro"/>
</dbReference>
<dbReference type="Gene3D" id="3.60.110.10">
    <property type="entry name" value="Carbon-nitrogen hydrolase"/>
    <property type="match status" value="1"/>
</dbReference>
<gene>
    <name evidence="2 4" type="ORF">BDZ99DRAFT_508377</name>
</gene>
<evidence type="ECO:0000313" key="2">
    <source>
        <dbReference type="EMBL" id="KAF2811011.1"/>
    </source>
</evidence>
<dbReference type="Pfam" id="PF00795">
    <property type="entry name" value="CN_hydrolase"/>
    <property type="match status" value="1"/>
</dbReference>
<dbReference type="InterPro" id="IPR039703">
    <property type="entry name" value="Nta1"/>
</dbReference>
<dbReference type="PANTHER" id="PTHR11750:SF26">
    <property type="entry name" value="PROTEIN N-TERMINAL AMIDASE"/>
    <property type="match status" value="1"/>
</dbReference>
<keyword evidence="2" id="KW-0378">Hydrolase</keyword>
<name>A0A6A6YQH0_9PEZI</name>
<dbReference type="RefSeq" id="XP_033577975.1">
    <property type="nucleotide sequence ID" value="XM_033724322.1"/>
</dbReference>
<protein>
    <submittedName>
        <fullName evidence="2 4">N-terminal asparagine amidohydrolase-like protein</fullName>
    </submittedName>
</protein>
<dbReference type="SUPFAM" id="SSF56317">
    <property type="entry name" value="Carbon-nitrogen hydrolase"/>
    <property type="match status" value="1"/>
</dbReference>
<feature type="domain" description="CN hydrolase" evidence="1">
    <location>
        <begin position="1"/>
        <end position="290"/>
    </location>
</feature>
<dbReference type="GO" id="GO:0030163">
    <property type="term" value="P:protein catabolic process"/>
    <property type="evidence" value="ECO:0007669"/>
    <property type="project" value="TreeGrafter"/>
</dbReference>
<dbReference type="OrthoDB" id="201515at2759"/>
<dbReference type="GO" id="GO:0070773">
    <property type="term" value="F:protein-N-terminal glutamine amidohydrolase activity"/>
    <property type="evidence" value="ECO:0007669"/>
    <property type="project" value="InterPro"/>
</dbReference>